<name>A0A4R6Y0N9_9GAMM</name>
<feature type="active site" description="Charge relay system" evidence="4">
    <location>
        <position position="322"/>
    </location>
</feature>
<dbReference type="PROSITE" id="PS51892">
    <property type="entry name" value="SUBTILASE"/>
    <property type="match status" value="1"/>
</dbReference>
<evidence type="ECO:0000256" key="1">
    <source>
        <dbReference type="ARBA" id="ARBA00022670"/>
    </source>
</evidence>
<dbReference type="Gene3D" id="3.40.50.200">
    <property type="entry name" value="Peptidase S8/S53 domain"/>
    <property type="match status" value="1"/>
</dbReference>
<dbReference type="InterPro" id="IPR022398">
    <property type="entry name" value="Peptidase_S8_His-AS"/>
</dbReference>
<feature type="domain" description="Fibronectin type-III" evidence="7">
    <location>
        <begin position="830"/>
        <end position="922"/>
    </location>
</feature>
<dbReference type="OrthoDB" id="5294005at2"/>
<dbReference type="PRINTS" id="PR00723">
    <property type="entry name" value="SUBTILISIN"/>
</dbReference>
<dbReference type="InterPro" id="IPR003961">
    <property type="entry name" value="FN3_dom"/>
</dbReference>
<dbReference type="CDD" id="cd04842">
    <property type="entry name" value="Peptidases_S8_Kp43_protease"/>
    <property type="match status" value="1"/>
</dbReference>
<dbReference type="InterPro" id="IPR013783">
    <property type="entry name" value="Ig-like_fold"/>
</dbReference>
<evidence type="ECO:0000313" key="8">
    <source>
        <dbReference type="EMBL" id="TDR22488.1"/>
    </source>
</evidence>
<comment type="caution">
    <text evidence="8">The sequence shown here is derived from an EMBL/GenBank/DDBJ whole genome shotgun (WGS) entry which is preliminary data.</text>
</comment>
<dbReference type="Gene3D" id="2.60.40.10">
    <property type="entry name" value="Immunoglobulins"/>
    <property type="match status" value="2"/>
</dbReference>
<feature type="active site" description="Charge relay system" evidence="4">
    <location>
        <position position="517"/>
    </location>
</feature>
<organism evidence="8 9">
    <name type="scientific">Marinicella litoralis</name>
    <dbReference type="NCBI Taxonomy" id="644220"/>
    <lineage>
        <taxon>Bacteria</taxon>
        <taxon>Pseudomonadati</taxon>
        <taxon>Pseudomonadota</taxon>
        <taxon>Gammaproteobacteria</taxon>
        <taxon>Lysobacterales</taxon>
        <taxon>Marinicellaceae</taxon>
        <taxon>Marinicella</taxon>
    </lineage>
</organism>
<dbReference type="Gene3D" id="2.60.120.260">
    <property type="entry name" value="Galactose-binding domain-like"/>
    <property type="match status" value="1"/>
</dbReference>
<dbReference type="PANTHER" id="PTHR43399:SF5">
    <property type="entry name" value="PEPTIDASE S8 FAMILY WITH PROTEASE-ASSOCIATED DOMAIN"/>
    <property type="match status" value="1"/>
</dbReference>
<dbReference type="PROSITE" id="PS00137">
    <property type="entry name" value="SUBTILASE_HIS"/>
    <property type="match status" value="1"/>
</dbReference>
<dbReference type="InterPro" id="IPR000209">
    <property type="entry name" value="Peptidase_S8/S53_dom"/>
</dbReference>
<dbReference type="PANTHER" id="PTHR43399">
    <property type="entry name" value="SUBTILISIN-RELATED"/>
    <property type="match status" value="1"/>
</dbReference>
<dbReference type="SUPFAM" id="SSF52743">
    <property type="entry name" value="Subtilisin-like"/>
    <property type="match status" value="1"/>
</dbReference>
<dbReference type="InterPro" id="IPR015500">
    <property type="entry name" value="Peptidase_S8_subtilisin-rel"/>
</dbReference>
<dbReference type="SMART" id="SM00060">
    <property type="entry name" value="FN3"/>
    <property type="match status" value="2"/>
</dbReference>
<dbReference type="InterPro" id="IPR051048">
    <property type="entry name" value="Peptidase_S8/S53_subtilisin"/>
</dbReference>
<evidence type="ECO:0000256" key="6">
    <source>
        <dbReference type="SAM" id="SignalP"/>
    </source>
</evidence>
<reference evidence="8 9" key="1">
    <citation type="submission" date="2019-03" db="EMBL/GenBank/DDBJ databases">
        <title>Genomic Encyclopedia of Type Strains, Phase IV (KMG-IV): sequencing the most valuable type-strain genomes for metagenomic binning, comparative biology and taxonomic classification.</title>
        <authorList>
            <person name="Goeker M."/>
        </authorList>
    </citation>
    <scope>NUCLEOTIDE SEQUENCE [LARGE SCALE GENOMIC DNA]</scope>
    <source>
        <strain evidence="8 9">DSM 25488</strain>
    </source>
</reference>
<dbReference type="AlphaFoldDB" id="A0A4R6Y0N9"/>
<dbReference type="Gene3D" id="2.60.120.380">
    <property type="match status" value="1"/>
</dbReference>
<dbReference type="GO" id="GO:0006508">
    <property type="term" value="P:proteolysis"/>
    <property type="evidence" value="ECO:0007669"/>
    <property type="project" value="UniProtKB-KW"/>
</dbReference>
<evidence type="ECO:0000259" key="7">
    <source>
        <dbReference type="SMART" id="SM00060"/>
    </source>
</evidence>
<feature type="compositionally biased region" description="Polar residues" evidence="5">
    <location>
        <begin position="487"/>
        <end position="497"/>
    </location>
</feature>
<evidence type="ECO:0000313" key="9">
    <source>
        <dbReference type="Proteomes" id="UP000295724"/>
    </source>
</evidence>
<feature type="signal peptide" evidence="6">
    <location>
        <begin position="1"/>
        <end position="22"/>
    </location>
</feature>
<feature type="domain" description="Fibronectin type-III" evidence="7">
    <location>
        <begin position="730"/>
        <end position="814"/>
    </location>
</feature>
<comment type="similarity">
    <text evidence="4">Belongs to the peptidase S8 family.</text>
</comment>
<keyword evidence="3 4" id="KW-0720">Serine protease</keyword>
<evidence type="ECO:0000256" key="4">
    <source>
        <dbReference type="PROSITE-ProRule" id="PRU01240"/>
    </source>
</evidence>
<dbReference type="SUPFAM" id="SSF49265">
    <property type="entry name" value="Fibronectin type III"/>
    <property type="match status" value="1"/>
</dbReference>
<protein>
    <submittedName>
        <fullName evidence="8">Immune inhibitor A peptidase M6</fullName>
    </submittedName>
</protein>
<dbReference type="Pfam" id="PF20773">
    <property type="entry name" value="InhA-like_MAM"/>
    <property type="match status" value="1"/>
</dbReference>
<dbReference type="RefSeq" id="WP_099019128.1">
    <property type="nucleotide sequence ID" value="NZ_NIHB01000002.1"/>
</dbReference>
<keyword evidence="6" id="KW-0732">Signal</keyword>
<evidence type="ECO:0000256" key="5">
    <source>
        <dbReference type="SAM" id="MobiDB-lite"/>
    </source>
</evidence>
<accession>A0A4R6Y0N9</accession>
<feature type="compositionally biased region" description="Low complexity" evidence="5">
    <location>
        <begin position="498"/>
        <end position="512"/>
    </location>
</feature>
<dbReference type="InterPro" id="IPR034058">
    <property type="entry name" value="TagA/B/C/D_pept_dom"/>
</dbReference>
<feature type="active site" description="Charge relay system" evidence="4">
    <location>
        <position position="261"/>
    </location>
</feature>
<feature type="chain" id="PRO_5020380393" evidence="6">
    <location>
        <begin position="23"/>
        <end position="1141"/>
    </location>
</feature>
<dbReference type="GO" id="GO:0004252">
    <property type="term" value="F:serine-type endopeptidase activity"/>
    <property type="evidence" value="ECO:0007669"/>
    <property type="project" value="UniProtKB-UniRule"/>
</dbReference>
<feature type="region of interest" description="Disordered" evidence="5">
    <location>
        <begin position="481"/>
        <end position="518"/>
    </location>
</feature>
<dbReference type="InterPro" id="IPR036852">
    <property type="entry name" value="Peptidase_S8/S53_dom_sf"/>
</dbReference>
<keyword evidence="9" id="KW-1185">Reference proteome</keyword>
<dbReference type="PROSITE" id="PS00138">
    <property type="entry name" value="SUBTILASE_SER"/>
    <property type="match status" value="1"/>
</dbReference>
<gene>
    <name evidence="8" type="ORF">C8D91_0979</name>
</gene>
<dbReference type="Pfam" id="PF00082">
    <property type="entry name" value="Peptidase_S8"/>
    <property type="match status" value="1"/>
</dbReference>
<evidence type="ECO:0000256" key="2">
    <source>
        <dbReference type="ARBA" id="ARBA00022801"/>
    </source>
</evidence>
<proteinExistence type="inferred from homology"/>
<dbReference type="InterPro" id="IPR023828">
    <property type="entry name" value="Peptidase_S8_Ser-AS"/>
</dbReference>
<evidence type="ECO:0000256" key="3">
    <source>
        <dbReference type="ARBA" id="ARBA00022825"/>
    </source>
</evidence>
<keyword evidence="2 4" id="KW-0378">Hydrolase</keyword>
<dbReference type="EMBL" id="SNZB01000002">
    <property type="protein sequence ID" value="TDR22488.1"/>
    <property type="molecule type" value="Genomic_DNA"/>
</dbReference>
<keyword evidence="1 4" id="KW-0645">Protease</keyword>
<dbReference type="InterPro" id="IPR036116">
    <property type="entry name" value="FN3_sf"/>
</dbReference>
<dbReference type="Proteomes" id="UP000295724">
    <property type="component" value="Unassembled WGS sequence"/>
</dbReference>
<sequence length="1141" mass="120911">MKFKLKPLASAILLSSFSATYAEPNIIQQHQPSTEQIKQAINGNQLILSVGVFDPLTESLDFQQSGIAALPSQHYGLVQFQPGHANFEWLNKNGFKVLQSMSNNAYLVNWKDQDKTLLSQNNNIRWYGDFMSSYKISPNLWQANRSALTSFDIVVKTFRDYPTDQIKALIKKYVPTAEFIQSNIHQGDNRIAIQLSASDLDEKLNQLAALEPVQWINRYVAEKFANNEAVAAVQATSSTTTNRPIFDQGIFGTGQIVGVADSGLDRNEDWFVHHNNGSGVVTAITNFADTNPPAMGPLSPDNKVIAYWVMPGAEPYDSGTYHGTHVSGSVAGDRGSCIGSCNGETPSISSPLNSGYDNDDGMAPNAQILFQDIGSPSGLTGVGSSPMWEQANAAGAKIHSNSYGASTFGEYVSSDHNVDRSLRELNDMIIVFAAGNDDGFDNTTSSPGNAKSVLTVGALNHGNSSLVAGFSNRGLTDDGRLKPDISATGTSIQSAAGDSNNSNVVDSPSRRSTSGTSMATPITAGTLALLRQYFTDGFYPTGSANANDSLTPSGPLMKAMILNGTNTDVGFDSKDAGWGRPWLENTLPFTGSNRNIKFWDVTHDNGLSTGESTTFDVDVLAGEEFRATLVWYDVPGPTGSGVTLVNNLNLTVTTPGGAYLGNQFDLLGVSTTGGSADNINTVEQIRFTAPVTGSYQIDVSAPSIPGDGSVGSDIQGYALVVSGDLGSNSPSNIGNPNNLTAVADGLNGIDLNWNAATNATNYEVYRSDGSCASFEPGVMRYIGQSSTNSFTDDTTTGGYEYAYHVRAFNSDDQSALTNCTDVTSAQQCLLAPAFNALSATTSAAFNNTCQVNLVWDPATSNCPANSAVSYNIYRSSNHNFIPGPGNLLTSTDPNIASYTDYTVSTGANYFYRVSAVNNGNESSASPEIATSPIGTTSGTEGTLTDNGAADVPLLMNLTSPWSISNDASSNGALSYRSALEGTTNYTANTCARMHSPVISIPVAPGSNAQLSYQARYNIEADWDGVVVEISTDGGNNWSDLPPVGGYPGDFSQTGSPPINICGYPASHGAFNGSTGGSFNAVSHDLSAYHGETVQIRWSQSTDPGSEFEGFYIDEINYSNVNIPNVCSAFVDLIFADGFEGL</sequence>